<sequence>MPRIMEPVSFSDFDDKVLRPPPNAAEFLAAADARTAPAEAARAGAGAGVVAEEVADGRMAARLRDYLTQFEERLGKRFTHLEELIDQRCTAIDQRFTDIDQRLAGIDQRLAGTDQCLDVLVPLAAHSTILMAKTENQFHRDPDDLEEVPFPNGLLPWGKTVEGSASQGSVRAEVELPALSSVGAVHALDTPQTYGYFRGYYPNDSVPSVSSCKKLILLAIGRPLDAQ</sequence>
<organism evidence="3">
    <name type="scientific">Dichomitus squalens</name>
    <dbReference type="NCBI Taxonomy" id="114155"/>
    <lineage>
        <taxon>Eukaryota</taxon>
        <taxon>Fungi</taxon>
        <taxon>Dikarya</taxon>
        <taxon>Basidiomycota</taxon>
        <taxon>Agaricomycotina</taxon>
        <taxon>Agaricomycetes</taxon>
        <taxon>Polyporales</taxon>
        <taxon>Polyporaceae</taxon>
        <taxon>Dichomitus</taxon>
    </lineage>
</organism>
<dbReference type="EMBL" id="ML143411">
    <property type="protein sequence ID" value="TBU29749.1"/>
    <property type="molecule type" value="Genomic_DNA"/>
</dbReference>
<dbReference type="OrthoDB" id="2757732at2759"/>
<comment type="similarity">
    <text evidence="1">Belongs to the UPF0612 family.</text>
</comment>
<name>A0A4Q9MPW7_9APHY</name>
<gene>
    <name evidence="3" type="ORF">BD311DRAFT_864620</name>
</gene>
<reference evidence="3" key="1">
    <citation type="submission" date="2019-01" db="EMBL/GenBank/DDBJ databases">
        <title>Draft genome sequences of three monokaryotic isolates of the white-rot basidiomycete fungus Dichomitus squalens.</title>
        <authorList>
            <consortium name="DOE Joint Genome Institute"/>
            <person name="Lopez S.C."/>
            <person name="Andreopoulos B."/>
            <person name="Pangilinan J."/>
            <person name="Lipzen A."/>
            <person name="Riley R."/>
            <person name="Ahrendt S."/>
            <person name="Ng V."/>
            <person name="Barry K."/>
            <person name="Daum C."/>
            <person name="Grigoriev I.V."/>
            <person name="Hilden K.S."/>
            <person name="Makela M.R."/>
            <person name="de Vries R.P."/>
        </authorList>
    </citation>
    <scope>NUCLEOTIDE SEQUENCE [LARGE SCALE GENOMIC DNA]</scope>
    <source>
        <strain evidence="3">OM18370.1</strain>
    </source>
</reference>
<evidence type="ECO:0000313" key="3">
    <source>
        <dbReference type="EMBL" id="TBU29749.1"/>
    </source>
</evidence>
<evidence type="ECO:0000259" key="2">
    <source>
        <dbReference type="Pfam" id="PF08593"/>
    </source>
</evidence>
<evidence type="ECO:0000256" key="1">
    <source>
        <dbReference type="ARBA" id="ARBA00005788"/>
    </source>
</evidence>
<dbReference type="Pfam" id="PF08593">
    <property type="entry name" value="Mug135_C"/>
    <property type="match status" value="1"/>
</dbReference>
<dbReference type="AlphaFoldDB" id="A0A4Q9MPW7"/>
<accession>A0A4Q9MPW7</accession>
<proteinExistence type="inferred from homology"/>
<protein>
    <recommendedName>
        <fullName evidence="2">Mug135-like C-terminal domain-containing protein</fullName>
    </recommendedName>
</protein>
<dbReference type="InterPro" id="IPR013902">
    <property type="entry name" value="Mug135-like_C"/>
</dbReference>
<dbReference type="Gene3D" id="1.20.5.110">
    <property type="match status" value="1"/>
</dbReference>
<dbReference type="Proteomes" id="UP000292957">
    <property type="component" value="Unassembled WGS sequence"/>
</dbReference>
<feature type="domain" description="Mug135-like C-terminal" evidence="2">
    <location>
        <begin position="144"/>
        <end position="222"/>
    </location>
</feature>